<accession>A0ACC0UCX0</accession>
<sequence>MHAPLLRASYPRCGLKISRFATRSSSAANNSANPYPYPSNLNPTPLEIFHLPPGASQRTVKSRYYELVRVYHPDSPIARAQPPEVSEARFHAISASYDVLRGRRAAVDPDSADAAAPRHRVDLHALWRAKQQRHLRRDPTTEHVDDRWKDSILFGSLVLALAAFVYQVAATRHDVARGVPRRNSKGSGAEGVGRASERIDDARLLTAPDSDLSGDTSSS</sequence>
<reference evidence="1" key="1">
    <citation type="submission" date="2021-03" db="EMBL/GenBank/DDBJ databases">
        <title>Evolutionary priming and transition to the ectomycorrhizal habit in an iconic lineage of mushroom-forming fungi: is preadaptation a requirement?</title>
        <authorList>
            <consortium name="DOE Joint Genome Institute"/>
            <person name="Looney B.P."/>
            <person name="Miyauchi S."/>
            <person name="Morin E."/>
            <person name="Drula E."/>
            <person name="Courty P.E."/>
            <person name="Chicoki N."/>
            <person name="Fauchery L."/>
            <person name="Kohler A."/>
            <person name="Kuo A."/>
            <person name="LaButti K."/>
            <person name="Pangilinan J."/>
            <person name="Lipzen A."/>
            <person name="Riley R."/>
            <person name="Andreopoulos W."/>
            <person name="He G."/>
            <person name="Johnson J."/>
            <person name="Barry K.W."/>
            <person name="Grigoriev I.V."/>
            <person name="Nagy L."/>
            <person name="Hibbett D."/>
            <person name="Henrissat B."/>
            <person name="Matheny P.B."/>
            <person name="Labbe J."/>
            <person name="Martin A.F."/>
        </authorList>
    </citation>
    <scope>NUCLEOTIDE SEQUENCE</scope>
    <source>
        <strain evidence="1">BPL698</strain>
    </source>
</reference>
<comment type="caution">
    <text evidence="1">The sequence shown here is derived from an EMBL/GenBank/DDBJ whole genome shotgun (WGS) entry which is preliminary data.</text>
</comment>
<evidence type="ECO:0000313" key="2">
    <source>
        <dbReference type="Proteomes" id="UP001207468"/>
    </source>
</evidence>
<name>A0ACC0UCX0_9AGAM</name>
<evidence type="ECO:0000313" key="1">
    <source>
        <dbReference type="EMBL" id="KAI9509486.1"/>
    </source>
</evidence>
<protein>
    <submittedName>
        <fullName evidence="1">Uncharacterized protein</fullName>
    </submittedName>
</protein>
<proteinExistence type="predicted"/>
<keyword evidence="2" id="KW-1185">Reference proteome</keyword>
<organism evidence="1 2">
    <name type="scientific">Russula earlei</name>
    <dbReference type="NCBI Taxonomy" id="71964"/>
    <lineage>
        <taxon>Eukaryota</taxon>
        <taxon>Fungi</taxon>
        <taxon>Dikarya</taxon>
        <taxon>Basidiomycota</taxon>
        <taxon>Agaricomycotina</taxon>
        <taxon>Agaricomycetes</taxon>
        <taxon>Russulales</taxon>
        <taxon>Russulaceae</taxon>
        <taxon>Russula</taxon>
    </lineage>
</organism>
<dbReference type="EMBL" id="JAGFNK010000063">
    <property type="protein sequence ID" value="KAI9509486.1"/>
    <property type="molecule type" value="Genomic_DNA"/>
</dbReference>
<gene>
    <name evidence="1" type="ORF">F5148DRAFT_1187081</name>
</gene>
<dbReference type="Proteomes" id="UP001207468">
    <property type="component" value="Unassembled WGS sequence"/>
</dbReference>